<name>A0AAD8K4J9_TARER</name>
<organism evidence="2 3">
    <name type="scientific">Tagetes erecta</name>
    <name type="common">African marigold</name>
    <dbReference type="NCBI Taxonomy" id="13708"/>
    <lineage>
        <taxon>Eukaryota</taxon>
        <taxon>Viridiplantae</taxon>
        <taxon>Streptophyta</taxon>
        <taxon>Embryophyta</taxon>
        <taxon>Tracheophyta</taxon>
        <taxon>Spermatophyta</taxon>
        <taxon>Magnoliopsida</taxon>
        <taxon>eudicotyledons</taxon>
        <taxon>Gunneridae</taxon>
        <taxon>Pentapetalae</taxon>
        <taxon>asterids</taxon>
        <taxon>campanulids</taxon>
        <taxon>Asterales</taxon>
        <taxon>Asteraceae</taxon>
        <taxon>Asteroideae</taxon>
        <taxon>Heliantheae alliance</taxon>
        <taxon>Tageteae</taxon>
        <taxon>Tagetes</taxon>
    </lineage>
</organism>
<proteinExistence type="predicted"/>
<dbReference type="Proteomes" id="UP001229421">
    <property type="component" value="Unassembled WGS sequence"/>
</dbReference>
<protein>
    <submittedName>
        <fullName evidence="2">Uncharacterized protein</fullName>
    </submittedName>
</protein>
<evidence type="ECO:0000313" key="2">
    <source>
        <dbReference type="EMBL" id="KAK1416062.1"/>
    </source>
</evidence>
<accession>A0AAD8K4J9</accession>
<evidence type="ECO:0000313" key="1">
    <source>
        <dbReference type="EMBL" id="KAK1411274.1"/>
    </source>
</evidence>
<sequence length="82" mass="9355">MRIVLYCFFKFSCCSELQIFQSCKHLPFCLLSCLNFVEDDPIKKPRSIVVVGCGIRGLVVSSFHDTSIKSCSLRQLKTDIDF</sequence>
<reference evidence="2" key="1">
    <citation type="journal article" date="2023" name="bioRxiv">
        <title>Improved chromosome-level genome assembly for marigold (Tagetes erecta).</title>
        <authorList>
            <person name="Jiang F."/>
            <person name="Yuan L."/>
            <person name="Wang S."/>
            <person name="Wang H."/>
            <person name="Xu D."/>
            <person name="Wang A."/>
            <person name="Fan W."/>
        </authorList>
    </citation>
    <scope>NUCLEOTIDE SEQUENCE</scope>
    <source>
        <strain evidence="2">WSJ</strain>
        <tissue evidence="2">Leaf</tissue>
    </source>
</reference>
<gene>
    <name evidence="2" type="ORF">QVD17_31850</name>
    <name evidence="1" type="ORF">QVD17_37821</name>
</gene>
<dbReference type="AlphaFoldDB" id="A0AAD8K4J9"/>
<evidence type="ECO:0000313" key="3">
    <source>
        <dbReference type="Proteomes" id="UP001229421"/>
    </source>
</evidence>
<keyword evidence="3" id="KW-1185">Reference proteome</keyword>
<dbReference type="EMBL" id="JAUHHV010000010">
    <property type="protein sequence ID" value="KAK1411274.1"/>
    <property type="molecule type" value="Genomic_DNA"/>
</dbReference>
<comment type="caution">
    <text evidence="2">The sequence shown here is derived from an EMBL/GenBank/DDBJ whole genome shotgun (WGS) entry which is preliminary data.</text>
</comment>
<dbReference type="EMBL" id="JAUHHV010000008">
    <property type="protein sequence ID" value="KAK1416062.1"/>
    <property type="molecule type" value="Genomic_DNA"/>
</dbReference>